<dbReference type="PANTHER" id="PTHR39168">
    <property type="entry name" value="TRANSCRIPTIONAL REGULATOR-RELATED"/>
    <property type="match status" value="1"/>
</dbReference>
<feature type="domain" description="HTH arsR-type" evidence="2">
    <location>
        <begin position="1"/>
        <end position="90"/>
    </location>
</feature>
<dbReference type="CDD" id="cd00090">
    <property type="entry name" value="HTH_ARSR"/>
    <property type="match status" value="1"/>
</dbReference>
<dbReference type="InterPro" id="IPR036388">
    <property type="entry name" value="WH-like_DNA-bd_sf"/>
</dbReference>
<name>A0ABZ1U225_9ACTN</name>
<evidence type="ECO:0000313" key="4">
    <source>
        <dbReference type="Proteomes" id="UP001432222"/>
    </source>
</evidence>
<feature type="region of interest" description="Disordered" evidence="1">
    <location>
        <begin position="83"/>
        <end position="110"/>
    </location>
</feature>
<dbReference type="SMART" id="SM00418">
    <property type="entry name" value="HTH_ARSR"/>
    <property type="match status" value="1"/>
</dbReference>
<dbReference type="Gene3D" id="1.10.10.10">
    <property type="entry name" value="Winged helix-like DNA-binding domain superfamily/Winged helix DNA-binding domain"/>
    <property type="match status" value="1"/>
</dbReference>
<dbReference type="SUPFAM" id="SSF46785">
    <property type="entry name" value="Winged helix' DNA-binding domain"/>
    <property type="match status" value="1"/>
</dbReference>
<dbReference type="RefSeq" id="WP_328955699.1">
    <property type="nucleotide sequence ID" value="NZ_CP108110.1"/>
</dbReference>
<dbReference type="InterPro" id="IPR036390">
    <property type="entry name" value="WH_DNA-bd_sf"/>
</dbReference>
<organism evidence="3 4">
    <name type="scientific">Kitasatospora purpeofusca</name>
    <dbReference type="NCBI Taxonomy" id="67352"/>
    <lineage>
        <taxon>Bacteria</taxon>
        <taxon>Bacillati</taxon>
        <taxon>Actinomycetota</taxon>
        <taxon>Actinomycetes</taxon>
        <taxon>Kitasatosporales</taxon>
        <taxon>Streptomycetaceae</taxon>
        <taxon>Kitasatospora</taxon>
    </lineage>
</organism>
<evidence type="ECO:0000256" key="1">
    <source>
        <dbReference type="SAM" id="MobiDB-lite"/>
    </source>
</evidence>
<evidence type="ECO:0000259" key="2">
    <source>
        <dbReference type="PROSITE" id="PS50987"/>
    </source>
</evidence>
<evidence type="ECO:0000313" key="3">
    <source>
        <dbReference type="EMBL" id="WUQ84879.1"/>
    </source>
</evidence>
<sequence length="240" mass="25344">MSLARLAALLADTTRAAFCTALLDGRAWTAGELARHAGVAPSTASEHLSRLIDGGLLAEERQGRHRYVRLAGPEVATLIEDLSSFTPPAGTPGGPPAAGSPAPRSLRESTRLSAEARARTCYDHLAGRLGVTVGDAVLARGLVTEEDGPTLTARGRAWLTDLGAELPPRAGRAGARPVVRTCLDWTERRNHLGGAFGALLCRTALDRSWVERIGTGRALRVTPDGERALRELLGVELLPA</sequence>
<gene>
    <name evidence="3" type="ORF">OHA16_19030</name>
</gene>
<accession>A0ABZ1U225</accession>
<keyword evidence="4" id="KW-1185">Reference proteome</keyword>
<reference evidence="3" key="1">
    <citation type="submission" date="2022-10" db="EMBL/GenBank/DDBJ databases">
        <title>The complete genomes of actinobacterial strains from the NBC collection.</title>
        <authorList>
            <person name="Joergensen T.S."/>
            <person name="Alvarez Arevalo M."/>
            <person name="Sterndorff E.B."/>
            <person name="Faurdal D."/>
            <person name="Vuksanovic O."/>
            <person name="Mourched A.-S."/>
            <person name="Charusanti P."/>
            <person name="Shaw S."/>
            <person name="Blin K."/>
            <person name="Weber T."/>
        </authorList>
    </citation>
    <scope>NUCLEOTIDE SEQUENCE</scope>
    <source>
        <strain evidence="3">NBC_00222</strain>
    </source>
</reference>
<dbReference type="Proteomes" id="UP001432222">
    <property type="component" value="Chromosome"/>
</dbReference>
<dbReference type="PROSITE" id="PS50987">
    <property type="entry name" value="HTH_ARSR_2"/>
    <property type="match status" value="1"/>
</dbReference>
<proteinExistence type="predicted"/>
<dbReference type="PANTHER" id="PTHR39168:SF1">
    <property type="entry name" value="TRANSCRIPTIONAL REGULATORY PROTEIN"/>
    <property type="match status" value="1"/>
</dbReference>
<dbReference type="InterPro" id="IPR001845">
    <property type="entry name" value="HTH_ArsR_DNA-bd_dom"/>
</dbReference>
<dbReference type="Pfam" id="PF12840">
    <property type="entry name" value="HTH_20"/>
    <property type="match status" value="1"/>
</dbReference>
<protein>
    <submittedName>
        <fullName evidence="3">Helix-turn-helix domain-containing protein</fullName>
    </submittedName>
</protein>
<dbReference type="InterPro" id="IPR052543">
    <property type="entry name" value="HTH_Metal-responsive_Reg"/>
</dbReference>
<dbReference type="InterPro" id="IPR011991">
    <property type="entry name" value="ArsR-like_HTH"/>
</dbReference>
<dbReference type="EMBL" id="CP108110">
    <property type="protein sequence ID" value="WUQ84879.1"/>
    <property type="molecule type" value="Genomic_DNA"/>
</dbReference>